<sequence>MTFSFSALSCIYIFALVLAAKAFLSPVKRKDRRFPRPPGPKPLPVIGNLLDVPTDMPWLGYDEWFRKYGDIVSIEVLGQPIVLLGSLKRTSDLFDKRSSIYSDRVRMPMINELMGWDFSLAFMPYGHQWRRHRRMFNSHFNITASARYKPIHLQETQFLLGRLLESPDDFLHHVRHTFSATIMNSVYGIVIQESNDPYISTAEECLQGLAEAGVAGSFLVDLLPVLKYVPSWVPGAGFQRKATSWKMLNKQLVDKPFNAVKERLGQGKAKDCAVVKMLETVASDHQGLDEERTARNCAAVAYAGGADTTVSSAQTFFLAMALYPEVQKQAQAEIDAVVGNQRLPDFSDRDSLPYINAIVKETMRWQNVTPLSVAHATTEDDVYDGYFIPKGSIVIGSTWSIMHDPEAYPEPHEFRPERFLKDGKLNSDIRDPHVAAFGFGRRLCPGRWFSDNSLFTVVSCVTAVYDITRKADADGNVLPLEPGMTSGLLSYPVPFECTIKPRSKAAEALVRESQGVNET</sequence>
<reference evidence="1 2" key="1">
    <citation type="journal article" date="2019" name="Nat. Ecol. Evol.">
        <title>Megaphylogeny resolves global patterns of mushroom evolution.</title>
        <authorList>
            <person name="Varga T."/>
            <person name="Krizsan K."/>
            <person name="Foldi C."/>
            <person name="Dima B."/>
            <person name="Sanchez-Garcia M."/>
            <person name="Sanchez-Ramirez S."/>
            <person name="Szollosi G.J."/>
            <person name="Szarkandi J.G."/>
            <person name="Papp V."/>
            <person name="Albert L."/>
            <person name="Andreopoulos W."/>
            <person name="Angelini C."/>
            <person name="Antonin V."/>
            <person name="Barry K.W."/>
            <person name="Bougher N.L."/>
            <person name="Buchanan P."/>
            <person name="Buyck B."/>
            <person name="Bense V."/>
            <person name="Catcheside P."/>
            <person name="Chovatia M."/>
            <person name="Cooper J."/>
            <person name="Damon W."/>
            <person name="Desjardin D."/>
            <person name="Finy P."/>
            <person name="Geml J."/>
            <person name="Haridas S."/>
            <person name="Hughes K."/>
            <person name="Justo A."/>
            <person name="Karasinski D."/>
            <person name="Kautmanova I."/>
            <person name="Kiss B."/>
            <person name="Kocsube S."/>
            <person name="Kotiranta H."/>
            <person name="LaButti K.M."/>
            <person name="Lechner B.E."/>
            <person name="Liimatainen K."/>
            <person name="Lipzen A."/>
            <person name="Lukacs Z."/>
            <person name="Mihaltcheva S."/>
            <person name="Morgado L.N."/>
            <person name="Niskanen T."/>
            <person name="Noordeloos M.E."/>
            <person name="Ohm R.A."/>
            <person name="Ortiz-Santana B."/>
            <person name="Ovrebo C."/>
            <person name="Racz N."/>
            <person name="Riley R."/>
            <person name="Savchenko A."/>
            <person name="Shiryaev A."/>
            <person name="Soop K."/>
            <person name="Spirin V."/>
            <person name="Szebenyi C."/>
            <person name="Tomsovsky M."/>
            <person name="Tulloss R.E."/>
            <person name="Uehling J."/>
            <person name="Grigoriev I.V."/>
            <person name="Vagvolgyi C."/>
            <person name="Papp T."/>
            <person name="Martin F.M."/>
            <person name="Miettinen O."/>
            <person name="Hibbett D.S."/>
            <person name="Nagy L.G."/>
        </authorList>
    </citation>
    <scope>NUCLEOTIDE SEQUENCE [LARGE SCALE GENOMIC DNA]</scope>
    <source>
        <strain evidence="1 2">NL-1719</strain>
    </source>
</reference>
<keyword evidence="2" id="KW-1185">Reference proteome</keyword>
<evidence type="ECO:0000313" key="1">
    <source>
        <dbReference type="EMBL" id="TFK66639.1"/>
    </source>
</evidence>
<gene>
    <name evidence="1" type="ORF">BDN72DRAFT_139383</name>
</gene>
<dbReference type="Proteomes" id="UP000308600">
    <property type="component" value="Unassembled WGS sequence"/>
</dbReference>
<protein>
    <submittedName>
        <fullName evidence="1">Cytochrome P450</fullName>
    </submittedName>
</protein>
<accession>A0ACD3ALX1</accession>
<name>A0ACD3ALX1_9AGAR</name>
<proteinExistence type="predicted"/>
<dbReference type="EMBL" id="ML208398">
    <property type="protein sequence ID" value="TFK66639.1"/>
    <property type="molecule type" value="Genomic_DNA"/>
</dbReference>
<organism evidence="1 2">
    <name type="scientific">Pluteus cervinus</name>
    <dbReference type="NCBI Taxonomy" id="181527"/>
    <lineage>
        <taxon>Eukaryota</taxon>
        <taxon>Fungi</taxon>
        <taxon>Dikarya</taxon>
        <taxon>Basidiomycota</taxon>
        <taxon>Agaricomycotina</taxon>
        <taxon>Agaricomycetes</taxon>
        <taxon>Agaricomycetidae</taxon>
        <taxon>Agaricales</taxon>
        <taxon>Pluteineae</taxon>
        <taxon>Pluteaceae</taxon>
        <taxon>Pluteus</taxon>
    </lineage>
</organism>
<evidence type="ECO:0000313" key="2">
    <source>
        <dbReference type="Proteomes" id="UP000308600"/>
    </source>
</evidence>